<organism evidence="1 2">
    <name type="scientific">Saonia flava</name>
    <dbReference type="NCBI Taxonomy" id="523696"/>
    <lineage>
        <taxon>Bacteria</taxon>
        <taxon>Pseudomonadati</taxon>
        <taxon>Bacteroidota</taxon>
        <taxon>Flavobacteriia</taxon>
        <taxon>Flavobacteriales</taxon>
        <taxon>Flavobacteriaceae</taxon>
        <taxon>Saonia</taxon>
    </lineage>
</organism>
<reference evidence="1 2" key="1">
    <citation type="submission" date="2020-03" db="EMBL/GenBank/DDBJ databases">
        <title>Genomic Encyclopedia of Type Strains, Phase IV (KMG-IV): sequencing the most valuable type-strain genomes for metagenomic binning, comparative biology and taxonomic classification.</title>
        <authorList>
            <person name="Goeker M."/>
        </authorList>
    </citation>
    <scope>NUCLEOTIDE SEQUENCE [LARGE SCALE GENOMIC DNA]</scope>
    <source>
        <strain evidence="1 2">DSM 29762</strain>
    </source>
</reference>
<dbReference type="GO" id="GO:0019825">
    <property type="term" value="F:oxygen binding"/>
    <property type="evidence" value="ECO:0007669"/>
    <property type="project" value="InterPro"/>
</dbReference>
<gene>
    <name evidence="1" type="ORF">GGR42_000622</name>
</gene>
<sequence>MKKEISSRKEVYELVTTFYGKVRKDELLGPIFNRHINDWGGHFEKLTDFWETNLFFVRKFKGSPMHKHILVDKDENYAINEHHFGAWLNLWFQTVDELFIGEKANIAKNRARNMGTFFHIGIFNARPDKNSEIE</sequence>
<evidence type="ECO:0000313" key="2">
    <source>
        <dbReference type="Proteomes" id="UP000590442"/>
    </source>
</evidence>
<dbReference type="InterPro" id="IPR009050">
    <property type="entry name" value="Globin-like_sf"/>
</dbReference>
<comment type="caution">
    <text evidence="1">The sequence shown here is derived from an EMBL/GenBank/DDBJ whole genome shotgun (WGS) entry which is preliminary data.</text>
</comment>
<name>A0A846QT74_9FLAO</name>
<dbReference type="CDD" id="cd08916">
    <property type="entry name" value="TrHb3_P"/>
    <property type="match status" value="1"/>
</dbReference>
<proteinExistence type="predicted"/>
<dbReference type="GO" id="GO:0020037">
    <property type="term" value="F:heme binding"/>
    <property type="evidence" value="ECO:0007669"/>
    <property type="project" value="InterPro"/>
</dbReference>
<protein>
    <submittedName>
        <fullName evidence="1">Hemoglobin</fullName>
    </submittedName>
</protein>
<dbReference type="SUPFAM" id="SSF46458">
    <property type="entry name" value="Globin-like"/>
    <property type="match status" value="1"/>
</dbReference>
<dbReference type="EMBL" id="JAATJJ010000001">
    <property type="protein sequence ID" value="NJB70160.1"/>
    <property type="molecule type" value="Genomic_DNA"/>
</dbReference>
<dbReference type="AlphaFoldDB" id="A0A846QT74"/>
<accession>A0A846QT74</accession>
<keyword evidence="2" id="KW-1185">Reference proteome</keyword>
<dbReference type="Gene3D" id="1.10.490.10">
    <property type="entry name" value="Globins"/>
    <property type="match status" value="1"/>
</dbReference>
<evidence type="ECO:0000313" key="1">
    <source>
        <dbReference type="EMBL" id="NJB70160.1"/>
    </source>
</evidence>
<dbReference type="RefSeq" id="WP_167960723.1">
    <property type="nucleotide sequence ID" value="NZ_JAATJJ010000001.1"/>
</dbReference>
<dbReference type="Proteomes" id="UP000590442">
    <property type="component" value="Unassembled WGS sequence"/>
</dbReference>
<dbReference type="InterPro" id="IPR012292">
    <property type="entry name" value="Globin/Proto"/>
</dbReference>